<dbReference type="EMBL" id="UZAN01007241">
    <property type="protein sequence ID" value="VDP36363.1"/>
    <property type="molecule type" value="Genomic_DNA"/>
</dbReference>
<dbReference type="OrthoDB" id="446293at2759"/>
<reference evidence="1 2" key="2">
    <citation type="submission" date="2018-11" db="EMBL/GenBank/DDBJ databases">
        <authorList>
            <consortium name="Pathogen Informatics"/>
        </authorList>
    </citation>
    <scope>NUCLEOTIDE SEQUENCE [LARGE SCALE GENOMIC DNA]</scope>
    <source>
        <strain evidence="1 2">Egypt</strain>
    </source>
</reference>
<reference evidence="3" key="1">
    <citation type="submission" date="2016-06" db="UniProtKB">
        <authorList>
            <consortium name="WormBaseParasite"/>
        </authorList>
    </citation>
    <scope>IDENTIFICATION</scope>
</reference>
<dbReference type="SUPFAM" id="SSF103657">
    <property type="entry name" value="BAR/IMD domain-like"/>
    <property type="match status" value="1"/>
</dbReference>
<gene>
    <name evidence="1" type="ORF">ECPE_LOCUS1306</name>
</gene>
<evidence type="ECO:0000313" key="3">
    <source>
        <dbReference type="WBParaSite" id="ECPE_0000130501-mRNA-1"/>
    </source>
</evidence>
<dbReference type="Proteomes" id="UP000272942">
    <property type="component" value="Unassembled WGS sequence"/>
</dbReference>
<dbReference type="InterPro" id="IPR027267">
    <property type="entry name" value="AH/BAR_dom_sf"/>
</dbReference>
<dbReference type="AlphaFoldDB" id="A0A183A2X0"/>
<protein>
    <submittedName>
        <fullName evidence="3">BAR domain-containing protein</fullName>
    </submittedName>
</protein>
<proteinExistence type="predicted"/>
<dbReference type="WBParaSite" id="ECPE_0000130501-mRNA-1">
    <property type="protein sequence ID" value="ECPE_0000130501-mRNA-1"/>
    <property type="gene ID" value="ECPE_0000130501"/>
</dbReference>
<sequence>MPVDHVSQIFQSMTAELEQVIARYQSLFRTEEHFPSLFNKTEAFSHSYVRPLSSALGILKEAQTAHDNFRELDSRYFLPPLKKVADILPLISKLTAEREQIVKDLDKSSKKCMKLEGSERTGENLAKLAKVLIVIQFISS</sequence>
<organism evidence="3">
    <name type="scientific">Echinostoma caproni</name>
    <dbReference type="NCBI Taxonomy" id="27848"/>
    <lineage>
        <taxon>Eukaryota</taxon>
        <taxon>Metazoa</taxon>
        <taxon>Spiralia</taxon>
        <taxon>Lophotrochozoa</taxon>
        <taxon>Platyhelminthes</taxon>
        <taxon>Trematoda</taxon>
        <taxon>Digenea</taxon>
        <taxon>Plagiorchiida</taxon>
        <taxon>Echinostomata</taxon>
        <taxon>Echinostomatoidea</taxon>
        <taxon>Echinostomatidae</taxon>
        <taxon>Echinostoma</taxon>
    </lineage>
</organism>
<name>A0A183A2X0_9TREM</name>
<keyword evidence="2" id="KW-1185">Reference proteome</keyword>
<accession>A0A183A2X0</accession>
<evidence type="ECO:0000313" key="2">
    <source>
        <dbReference type="Proteomes" id="UP000272942"/>
    </source>
</evidence>
<evidence type="ECO:0000313" key="1">
    <source>
        <dbReference type="EMBL" id="VDP36363.1"/>
    </source>
</evidence>